<reference evidence="2 3" key="1">
    <citation type="submission" date="2024-08" db="EMBL/GenBank/DDBJ databases">
        <title>Draft Genome Sequence of Legionella lytica strain DSB2004, Isolated From a Fire Sprinkler System.</title>
        <authorList>
            <person name="Everhart A.D."/>
            <person name="Kidane D.T."/>
            <person name="Farone A.L."/>
            <person name="Farone M.B."/>
        </authorList>
    </citation>
    <scope>NUCLEOTIDE SEQUENCE [LARGE SCALE GENOMIC DNA]</scope>
    <source>
        <strain evidence="2 3">DSB2004</strain>
    </source>
</reference>
<dbReference type="InterPro" id="IPR002545">
    <property type="entry name" value="CheW-lke_dom"/>
</dbReference>
<dbReference type="InterPro" id="IPR036061">
    <property type="entry name" value="CheW-like_dom_sf"/>
</dbReference>
<evidence type="ECO:0000313" key="2">
    <source>
        <dbReference type="EMBL" id="MFJ1267204.1"/>
    </source>
</evidence>
<dbReference type="PANTHER" id="PTHR22617:SF23">
    <property type="entry name" value="CHEMOTAXIS PROTEIN CHEW"/>
    <property type="match status" value="1"/>
</dbReference>
<protein>
    <submittedName>
        <fullName evidence="2">Chemotaxis protein CheW</fullName>
    </submittedName>
</protein>
<dbReference type="PANTHER" id="PTHR22617">
    <property type="entry name" value="CHEMOTAXIS SENSOR HISTIDINE KINASE-RELATED"/>
    <property type="match status" value="1"/>
</dbReference>
<proteinExistence type="predicted"/>
<gene>
    <name evidence="2" type="ORF">ACD661_01395</name>
</gene>
<sequence length="162" mass="18150">MWCKMVGKELSYIKVLHFLIHDIRCCLDLQYVEKIFPLPLLEPIPGSPIYLAGLMNLHGKCIPVVDLRICAGLTCDEPYALRIPILLCSDGTHRLGLIVDRMIGLGEIDKNKIEIHEEFTRSHSLFYGAVASNNGVSLLMDVASLFALKLTEEMDQISADHD</sequence>
<dbReference type="Pfam" id="PF01584">
    <property type="entry name" value="CheW"/>
    <property type="match status" value="1"/>
</dbReference>
<dbReference type="Gene3D" id="2.40.50.180">
    <property type="entry name" value="CheA-289, Domain 4"/>
    <property type="match status" value="1"/>
</dbReference>
<organism evidence="2 3">
    <name type="scientific">Legionella lytica</name>
    <dbReference type="NCBI Taxonomy" id="96232"/>
    <lineage>
        <taxon>Bacteria</taxon>
        <taxon>Pseudomonadati</taxon>
        <taxon>Pseudomonadota</taxon>
        <taxon>Gammaproteobacteria</taxon>
        <taxon>Legionellales</taxon>
        <taxon>Legionellaceae</taxon>
        <taxon>Legionella</taxon>
    </lineage>
</organism>
<dbReference type="Proteomes" id="UP001615550">
    <property type="component" value="Unassembled WGS sequence"/>
</dbReference>
<dbReference type="EMBL" id="JBGORX010000001">
    <property type="protein sequence ID" value="MFJ1267204.1"/>
    <property type="molecule type" value="Genomic_DNA"/>
</dbReference>
<dbReference type="RefSeq" id="WP_400185770.1">
    <property type="nucleotide sequence ID" value="NZ_JBGORX010000001.1"/>
</dbReference>
<keyword evidence="3" id="KW-1185">Reference proteome</keyword>
<comment type="caution">
    <text evidence="2">The sequence shown here is derived from an EMBL/GenBank/DDBJ whole genome shotgun (WGS) entry which is preliminary data.</text>
</comment>
<evidence type="ECO:0000313" key="3">
    <source>
        <dbReference type="Proteomes" id="UP001615550"/>
    </source>
</evidence>
<dbReference type="PROSITE" id="PS50851">
    <property type="entry name" value="CHEW"/>
    <property type="match status" value="1"/>
</dbReference>
<dbReference type="SMART" id="SM00260">
    <property type="entry name" value="CheW"/>
    <property type="match status" value="1"/>
</dbReference>
<dbReference type="InterPro" id="IPR039315">
    <property type="entry name" value="CheW"/>
</dbReference>
<evidence type="ECO:0000259" key="1">
    <source>
        <dbReference type="PROSITE" id="PS50851"/>
    </source>
</evidence>
<accession>A0ABW8D3F3</accession>
<dbReference type="SUPFAM" id="SSF50341">
    <property type="entry name" value="CheW-like"/>
    <property type="match status" value="1"/>
</dbReference>
<name>A0ABW8D3F3_9GAMM</name>
<dbReference type="Gene3D" id="2.30.30.40">
    <property type="entry name" value="SH3 Domains"/>
    <property type="match status" value="1"/>
</dbReference>
<feature type="domain" description="CheW-like" evidence="1">
    <location>
        <begin position="12"/>
        <end position="151"/>
    </location>
</feature>